<dbReference type="InterPro" id="IPR014347">
    <property type="entry name" value="Tautomerase/MIF_sf"/>
</dbReference>
<dbReference type="RefSeq" id="WP_104447831.1">
    <property type="nucleotide sequence ID" value="NZ_NIRS01000001.1"/>
</dbReference>
<dbReference type="EMBL" id="NIRS01000001">
    <property type="protein sequence ID" value="PPK40692.1"/>
    <property type="molecule type" value="Genomic_DNA"/>
</dbReference>
<proteinExistence type="predicted"/>
<protein>
    <submittedName>
        <fullName evidence="2">DNA-binding protein</fullName>
    </submittedName>
</protein>
<dbReference type="PANTHER" id="PTHR35530">
    <property type="entry name" value="TAUTOMERASE-RELATED"/>
    <property type="match status" value="1"/>
</dbReference>
<evidence type="ECO:0000313" key="3">
    <source>
        <dbReference type="Proteomes" id="UP000238541"/>
    </source>
</evidence>
<reference evidence="3" key="1">
    <citation type="submission" date="2017-06" db="EMBL/GenBank/DDBJ databases">
        <authorList>
            <person name="Furmanczyk E.M."/>
        </authorList>
    </citation>
    <scope>NUCLEOTIDE SEQUENCE [LARGE SCALE GENOMIC DNA]</scope>
    <source>
        <strain evidence="3">AP3_16</strain>
    </source>
</reference>
<keyword evidence="2" id="KW-0238">DNA-binding</keyword>
<evidence type="ECO:0000259" key="1">
    <source>
        <dbReference type="Pfam" id="PF14832"/>
    </source>
</evidence>
<dbReference type="Gene3D" id="3.30.429.10">
    <property type="entry name" value="Macrophage Migration Inhibitory Factor"/>
    <property type="match status" value="1"/>
</dbReference>
<keyword evidence="3" id="KW-1185">Reference proteome</keyword>
<dbReference type="GO" id="GO:0003677">
    <property type="term" value="F:DNA binding"/>
    <property type="evidence" value="ECO:0007669"/>
    <property type="project" value="UniProtKB-KW"/>
</dbReference>
<dbReference type="SUPFAM" id="SSF55331">
    <property type="entry name" value="Tautomerase/MIF"/>
    <property type="match status" value="1"/>
</dbReference>
<evidence type="ECO:0000313" key="2">
    <source>
        <dbReference type="EMBL" id="PPK40692.1"/>
    </source>
</evidence>
<dbReference type="Pfam" id="PF14832">
    <property type="entry name" value="Tautomerase_3"/>
    <property type="match status" value="1"/>
</dbReference>
<gene>
    <name evidence="2" type="ORF">CD175_04395</name>
</gene>
<organism evidence="2 3">
    <name type="scientific">Pseudomonas laurylsulfatiphila</name>
    <dbReference type="NCBI Taxonomy" id="2011015"/>
    <lineage>
        <taxon>Bacteria</taxon>
        <taxon>Pseudomonadati</taxon>
        <taxon>Pseudomonadota</taxon>
        <taxon>Gammaproteobacteria</taxon>
        <taxon>Pseudomonadales</taxon>
        <taxon>Pseudomonadaceae</taxon>
        <taxon>Pseudomonas</taxon>
    </lineage>
</organism>
<dbReference type="InterPro" id="IPR028116">
    <property type="entry name" value="Cis-CaaD-like"/>
</dbReference>
<comment type="caution">
    <text evidence="2">The sequence shown here is derived from an EMBL/GenBank/DDBJ whole genome shotgun (WGS) entry which is preliminary data.</text>
</comment>
<feature type="domain" description="Tautomerase cis-CaaD-like" evidence="1">
    <location>
        <begin position="1"/>
        <end position="124"/>
    </location>
</feature>
<dbReference type="PANTHER" id="PTHR35530:SF2">
    <property type="entry name" value="BSL4019 PROTEIN"/>
    <property type="match status" value="1"/>
</dbReference>
<dbReference type="Proteomes" id="UP000238541">
    <property type="component" value="Unassembled WGS sequence"/>
</dbReference>
<accession>A0A2S6FT67</accession>
<dbReference type="AlphaFoldDB" id="A0A2S6FT67"/>
<sequence length="128" mass="13612">MPLYECQTVKGTLSERQRQSLAESITSIHTQETGAPASYVHVLFKELEAGSAFTAGQVATPAIIRGQIRAGRSQATRHAILRAITDVYMAVTGADANAVVVAVVDIPASWAMEGGHIFPEPEQPPEVA</sequence>
<name>A0A2S6FT67_9PSED</name>